<evidence type="ECO:0000256" key="1">
    <source>
        <dbReference type="ARBA" id="ARBA00022723"/>
    </source>
</evidence>
<dbReference type="Proteomes" id="UP000784880">
    <property type="component" value="Unassembled WGS sequence"/>
</dbReference>
<protein>
    <submittedName>
        <fullName evidence="6">Agmatinase family protein</fullName>
    </submittedName>
</protein>
<comment type="similarity">
    <text evidence="5">Belongs to the arginase family.</text>
</comment>
<evidence type="ECO:0000313" key="6">
    <source>
        <dbReference type="EMBL" id="MBU9711425.1"/>
    </source>
</evidence>
<organism evidence="6 7">
    <name type="scientific">Evansella tamaricis</name>
    <dbReference type="NCBI Taxonomy" id="2069301"/>
    <lineage>
        <taxon>Bacteria</taxon>
        <taxon>Bacillati</taxon>
        <taxon>Bacillota</taxon>
        <taxon>Bacilli</taxon>
        <taxon>Bacillales</taxon>
        <taxon>Bacillaceae</taxon>
        <taxon>Evansella</taxon>
    </lineage>
</organism>
<reference evidence="6 7" key="1">
    <citation type="submission" date="2021-06" db="EMBL/GenBank/DDBJ databases">
        <title>Bacillus sp. RD4P76, an endophyte from a halophyte.</title>
        <authorList>
            <person name="Sun J.-Q."/>
        </authorList>
    </citation>
    <scope>NUCLEOTIDE SEQUENCE [LARGE SCALE GENOMIC DNA]</scope>
    <source>
        <strain evidence="6 7">CGMCC 1.15917</strain>
    </source>
</reference>
<keyword evidence="3" id="KW-0369">Histidine metabolism</keyword>
<accession>A0ABS6JG66</accession>
<dbReference type="Pfam" id="PF00491">
    <property type="entry name" value="Arginase"/>
    <property type="match status" value="1"/>
</dbReference>
<name>A0ABS6JG66_9BACI</name>
<evidence type="ECO:0000256" key="3">
    <source>
        <dbReference type="ARBA" id="ARBA00022808"/>
    </source>
</evidence>
<dbReference type="PANTHER" id="PTHR11358:SF35">
    <property type="entry name" value="FORMIMIDOYLGLUTAMASE"/>
    <property type="match status" value="1"/>
</dbReference>
<gene>
    <name evidence="6" type="ORF">KS419_06740</name>
</gene>
<evidence type="ECO:0000256" key="4">
    <source>
        <dbReference type="ARBA" id="ARBA00023211"/>
    </source>
</evidence>
<dbReference type="EMBL" id="JAHQCS010000072">
    <property type="protein sequence ID" value="MBU9711425.1"/>
    <property type="molecule type" value="Genomic_DNA"/>
</dbReference>
<dbReference type="InterPro" id="IPR006035">
    <property type="entry name" value="Ureohydrolase"/>
</dbReference>
<dbReference type="PROSITE" id="PS51409">
    <property type="entry name" value="ARGINASE_2"/>
    <property type="match status" value="1"/>
</dbReference>
<keyword evidence="4" id="KW-0464">Manganese</keyword>
<evidence type="ECO:0000313" key="7">
    <source>
        <dbReference type="Proteomes" id="UP000784880"/>
    </source>
</evidence>
<dbReference type="PANTHER" id="PTHR11358">
    <property type="entry name" value="ARGINASE/AGMATINASE"/>
    <property type="match status" value="1"/>
</dbReference>
<dbReference type="PIRSF" id="PIRSF036979">
    <property type="entry name" value="Arginase"/>
    <property type="match status" value="1"/>
</dbReference>
<sequence>MTPPPFLWMKNKDGKDNSKVHEWIQSITEVPVHSLNQADAVIIGIPLSRSSISASAASEFPDAFRKSWKGFTTYNIEEDVDLTSLSVIDLGDTEQHVTDIKRCHHAIVEAVKDIKYHYPNPLPISIGGDHSITAQVIRGLKETFPQQSIGIIQFDTHFDLRDPGVLGPANGTPIRLLINNGLIEGDNVYNIGLHGFFNTKDLKEYADLHHINYFTMQDVNKMGISTVVNKALDELSRKVDMIYVTCDMDVLDMAYAPGVPAATPGGMSTRELFEAITITGKHHSVGAVDIVCLDPQKDLAHMTVKAGTHVFLNFLTGLALRKNRRA</sequence>
<evidence type="ECO:0000256" key="5">
    <source>
        <dbReference type="PROSITE-ProRule" id="PRU00742"/>
    </source>
</evidence>
<keyword evidence="2" id="KW-0378">Hydrolase</keyword>
<proteinExistence type="inferred from homology"/>
<comment type="caution">
    <text evidence="6">The sequence shown here is derived from an EMBL/GenBank/DDBJ whole genome shotgun (WGS) entry which is preliminary data.</text>
</comment>
<keyword evidence="1" id="KW-0479">Metal-binding</keyword>
<evidence type="ECO:0000256" key="2">
    <source>
        <dbReference type="ARBA" id="ARBA00022801"/>
    </source>
</evidence>
<keyword evidence="7" id="KW-1185">Reference proteome</keyword>
<dbReference type="CDD" id="cd09990">
    <property type="entry name" value="Agmatinase-like"/>
    <property type="match status" value="1"/>
</dbReference>